<evidence type="ECO:0000256" key="1">
    <source>
        <dbReference type="SAM" id="MobiDB-lite"/>
    </source>
</evidence>
<feature type="region of interest" description="Disordered" evidence="1">
    <location>
        <begin position="48"/>
        <end position="83"/>
    </location>
</feature>
<name>A0AAE1BIR3_PETCI</name>
<dbReference type="EMBL" id="JAWQEG010007845">
    <property type="protein sequence ID" value="KAK3851557.1"/>
    <property type="molecule type" value="Genomic_DNA"/>
</dbReference>
<protein>
    <submittedName>
        <fullName evidence="2">Uncharacterized protein</fullName>
    </submittedName>
</protein>
<keyword evidence="3" id="KW-1185">Reference proteome</keyword>
<gene>
    <name evidence="2" type="ORF">Pcinc_041811</name>
</gene>
<comment type="caution">
    <text evidence="2">The sequence shown here is derived from an EMBL/GenBank/DDBJ whole genome shotgun (WGS) entry which is preliminary data.</text>
</comment>
<dbReference type="Proteomes" id="UP001286313">
    <property type="component" value="Unassembled WGS sequence"/>
</dbReference>
<dbReference type="AlphaFoldDB" id="A0AAE1BIR3"/>
<accession>A0AAE1BIR3</accession>
<feature type="compositionally biased region" description="Polar residues" evidence="1">
    <location>
        <begin position="72"/>
        <end position="83"/>
    </location>
</feature>
<evidence type="ECO:0000313" key="3">
    <source>
        <dbReference type="Proteomes" id="UP001286313"/>
    </source>
</evidence>
<sequence>MAGSHSVLEVEIRVLVPVEMMENSKLYTPARRELNEDTRAILRALGRRGQCKPRSEGDCTHRRSSLPPFPADSQSRSPPLSLTPTRFRWPKRLSLTVAALTSIPCSPPLTSTSPLTAVPHYPLLVPLLLTSTSYYRFLQASIIVASYDSYLLTANPHN</sequence>
<proteinExistence type="predicted"/>
<organism evidence="2 3">
    <name type="scientific">Petrolisthes cinctipes</name>
    <name type="common">Flat porcelain crab</name>
    <dbReference type="NCBI Taxonomy" id="88211"/>
    <lineage>
        <taxon>Eukaryota</taxon>
        <taxon>Metazoa</taxon>
        <taxon>Ecdysozoa</taxon>
        <taxon>Arthropoda</taxon>
        <taxon>Crustacea</taxon>
        <taxon>Multicrustacea</taxon>
        <taxon>Malacostraca</taxon>
        <taxon>Eumalacostraca</taxon>
        <taxon>Eucarida</taxon>
        <taxon>Decapoda</taxon>
        <taxon>Pleocyemata</taxon>
        <taxon>Anomura</taxon>
        <taxon>Galatheoidea</taxon>
        <taxon>Porcellanidae</taxon>
        <taxon>Petrolisthes</taxon>
    </lineage>
</organism>
<evidence type="ECO:0000313" key="2">
    <source>
        <dbReference type="EMBL" id="KAK3851557.1"/>
    </source>
</evidence>
<reference evidence="2" key="1">
    <citation type="submission" date="2023-10" db="EMBL/GenBank/DDBJ databases">
        <title>Genome assemblies of two species of porcelain crab, Petrolisthes cinctipes and Petrolisthes manimaculis (Anomura: Porcellanidae).</title>
        <authorList>
            <person name="Angst P."/>
        </authorList>
    </citation>
    <scope>NUCLEOTIDE SEQUENCE</scope>
    <source>
        <strain evidence="2">PB745_01</strain>
        <tissue evidence="2">Gill</tissue>
    </source>
</reference>